<name>A0A8J1Y0K3_OWEFU</name>
<comment type="caution">
    <text evidence="1">The sequence shown here is derived from an EMBL/GenBank/DDBJ whole genome shotgun (WGS) entry which is preliminary data.</text>
</comment>
<dbReference type="Proteomes" id="UP000749559">
    <property type="component" value="Unassembled WGS sequence"/>
</dbReference>
<gene>
    <name evidence="1" type="ORF">OFUS_LOCUS1357</name>
</gene>
<dbReference type="OrthoDB" id="6124114at2759"/>
<dbReference type="EMBL" id="CAIIXF020000001">
    <property type="protein sequence ID" value="CAH1773817.1"/>
    <property type="molecule type" value="Genomic_DNA"/>
</dbReference>
<sequence>MNSSVSSVESFILGDSKLENDLQNCTVYLVVDPQEDHEKLTHENELIYVVVVVTFYALTLMSLIGYQIRRSKRDGMELDYFEEYVQRKSMLTADKKAQKINMIRMIESQLSVASSRAAMTIPEEAEVDVDAEDVEEVAEENDNVNSRVFIV</sequence>
<organism evidence="1 2">
    <name type="scientific">Owenia fusiformis</name>
    <name type="common">Polychaete worm</name>
    <dbReference type="NCBI Taxonomy" id="6347"/>
    <lineage>
        <taxon>Eukaryota</taxon>
        <taxon>Metazoa</taxon>
        <taxon>Spiralia</taxon>
        <taxon>Lophotrochozoa</taxon>
        <taxon>Annelida</taxon>
        <taxon>Polychaeta</taxon>
        <taxon>Sedentaria</taxon>
        <taxon>Canalipalpata</taxon>
        <taxon>Sabellida</taxon>
        <taxon>Oweniida</taxon>
        <taxon>Oweniidae</taxon>
        <taxon>Owenia</taxon>
    </lineage>
</organism>
<evidence type="ECO:0000313" key="1">
    <source>
        <dbReference type="EMBL" id="CAH1773817.1"/>
    </source>
</evidence>
<evidence type="ECO:0000313" key="2">
    <source>
        <dbReference type="Proteomes" id="UP000749559"/>
    </source>
</evidence>
<protein>
    <submittedName>
        <fullName evidence="1">Uncharacterized protein</fullName>
    </submittedName>
</protein>
<reference evidence="1" key="1">
    <citation type="submission" date="2022-03" db="EMBL/GenBank/DDBJ databases">
        <authorList>
            <person name="Martin C."/>
        </authorList>
    </citation>
    <scope>NUCLEOTIDE SEQUENCE</scope>
</reference>
<keyword evidence="2" id="KW-1185">Reference proteome</keyword>
<accession>A0A8J1Y0K3</accession>
<dbReference type="AlphaFoldDB" id="A0A8J1Y0K3"/>
<proteinExistence type="predicted"/>